<evidence type="ECO:0000256" key="1">
    <source>
        <dbReference type="SAM" id="MobiDB-lite"/>
    </source>
</evidence>
<dbReference type="InterPro" id="IPR005094">
    <property type="entry name" value="Endonuclease_MobA/VirD2"/>
</dbReference>
<evidence type="ECO:0000313" key="3">
    <source>
        <dbReference type="EMBL" id="OLO47932.1"/>
    </source>
</evidence>
<name>A0A1Q8VIJ6_9ACTO</name>
<dbReference type="Pfam" id="PF03432">
    <property type="entry name" value="Relaxase"/>
    <property type="match status" value="1"/>
</dbReference>
<evidence type="ECO:0000313" key="4">
    <source>
        <dbReference type="Proteomes" id="UP000186394"/>
    </source>
</evidence>
<sequence length="584" mass="62952">MINAISDGGNTAGLLQYLVGRGRANEHTSPHLVAGSDVIMRRWGAWDRLSAAQGFEIAKYVDQFMNETGTRSTGSRRVVNMDKIDEKTGEPGVREVIKGPVADHVWHCSLSLSPEEAAQGDERWQQIARDFADQMGFSGADGKAECRWVAIHHGSAKNGGDHIHIAVNIIREDGTKWSKWQDMVKASAACNKLEHKYGLEVIESREHARSARADTAADLQASARRGQDRTDREILLSRVRAAATSASSERDFVLRLRELGVRARPRFARGRTDVVVGYSVALHKPKGHKAQWYAGGKIARDLTLNRLRTRWPDTPAAAQHAVDTWRDAWKGTLPARETVASSAQLQARGVALEVYRTRLAGLDPTDATALADATTDVAGLLAAVAHGYEPGTPERAMMERASQAVGRHAQTKTRSSESNPTSDAIVLAAGLISTAHMRPGFSSGVLVALSALRLADALADLYRQEGQTRTAQHLLDNTVQVFRRLHAGVPDLEAFAYRRAVAQATSGQIEATTAATAPAPSAAPAAPQQRSSQTGAQDDGGMSDEQRARIQRMAALAQPAGSPAPAATRTPTKQATSRKPAQVL</sequence>
<feature type="region of interest" description="Disordered" evidence="1">
    <location>
        <begin position="511"/>
        <end position="584"/>
    </location>
</feature>
<protein>
    <recommendedName>
        <fullName evidence="2">MobA/VirD2-like nuclease domain-containing protein</fullName>
    </recommendedName>
</protein>
<proteinExistence type="predicted"/>
<feature type="compositionally biased region" description="Low complexity" evidence="1">
    <location>
        <begin position="511"/>
        <end position="534"/>
    </location>
</feature>
<dbReference type="EMBL" id="MSKL01000027">
    <property type="protein sequence ID" value="OLO47932.1"/>
    <property type="molecule type" value="Genomic_DNA"/>
</dbReference>
<organism evidence="3 4">
    <name type="scientific">Actinomyces oris</name>
    <dbReference type="NCBI Taxonomy" id="544580"/>
    <lineage>
        <taxon>Bacteria</taxon>
        <taxon>Bacillati</taxon>
        <taxon>Actinomycetota</taxon>
        <taxon>Actinomycetes</taxon>
        <taxon>Actinomycetales</taxon>
        <taxon>Actinomycetaceae</taxon>
        <taxon>Actinomyces</taxon>
    </lineage>
</organism>
<accession>A0A1Q8VIJ6</accession>
<feature type="compositionally biased region" description="Polar residues" evidence="1">
    <location>
        <begin position="569"/>
        <end position="584"/>
    </location>
</feature>
<gene>
    <name evidence="3" type="ORF">BKH28_10720</name>
</gene>
<evidence type="ECO:0000259" key="2">
    <source>
        <dbReference type="Pfam" id="PF03432"/>
    </source>
</evidence>
<comment type="caution">
    <text evidence="3">The sequence shown here is derived from an EMBL/GenBank/DDBJ whole genome shotgun (WGS) entry which is preliminary data.</text>
</comment>
<feature type="domain" description="MobA/VirD2-like nuclease" evidence="2">
    <location>
        <begin position="102"/>
        <end position="199"/>
    </location>
</feature>
<reference evidence="3 4" key="1">
    <citation type="submission" date="2016-12" db="EMBL/GenBank/DDBJ databases">
        <title>Genomic comparison of strains in the 'Actinomyces naeslundii' group.</title>
        <authorList>
            <person name="Mughal S.R."/>
            <person name="Do T."/>
            <person name="Gilbert S.C."/>
            <person name="Witherden E.A."/>
            <person name="Didelot X."/>
            <person name="Beighton D."/>
        </authorList>
    </citation>
    <scope>NUCLEOTIDE SEQUENCE [LARGE SCALE GENOMIC DNA]</scope>
    <source>
        <strain evidence="3 4">P6N</strain>
    </source>
</reference>
<dbReference type="AlphaFoldDB" id="A0A1Q8VIJ6"/>
<dbReference type="RefSeq" id="WP_075418792.1">
    <property type="nucleotide sequence ID" value="NZ_MSKL01000027.1"/>
</dbReference>
<dbReference type="OrthoDB" id="4382201at2"/>
<dbReference type="Proteomes" id="UP000186394">
    <property type="component" value="Unassembled WGS sequence"/>
</dbReference>